<keyword evidence="6 11" id="KW-0418">Kinase</keyword>
<keyword evidence="9" id="KW-0812">Transmembrane</keyword>
<evidence type="ECO:0000256" key="3">
    <source>
        <dbReference type="ARBA" id="ARBA00012438"/>
    </source>
</evidence>
<dbReference type="GO" id="GO:0016036">
    <property type="term" value="P:cellular response to phosphate starvation"/>
    <property type="evidence" value="ECO:0007669"/>
    <property type="project" value="TreeGrafter"/>
</dbReference>
<dbReference type="InterPro" id="IPR004358">
    <property type="entry name" value="Sig_transdc_His_kin-like_C"/>
</dbReference>
<dbReference type="KEGG" id="ebm:SG0102_03030"/>
<protein>
    <recommendedName>
        <fullName evidence="3">histidine kinase</fullName>
        <ecNumber evidence="3">2.7.13.3</ecNumber>
    </recommendedName>
</protein>
<evidence type="ECO:0000256" key="7">
    <source>
        <dbReference type="ARBA" id="ARBA00023012"/>
    </source>
</evidence>
<dbReference type="InterPro" id="IPR036097">
    <property type="entry name" value="HisK_dim/P_sf"/>
</dbReference>
<dbReference type="SUPFAM" id="SSF55874">
    <property type="entry name" value="ATPase domain of HSP90 chaperone/DNA topoisomerase II/histidine kinase"/>
    <property type="match status" value="1"/>
</dbReference>
<dbReference type="PANTHER" id="PTHR45453">
    <property type="entry name" value="PHOSPHATE REGULON SENSOR PROTEIN PHOR"/>
    <property type="match status" value="1"/>
</dbReference>
<dbReference type="OrthoDB" id="9813151at2"/>
<dbReference type="InterPro" id="IPR003661">
    <property type="entry name" value="HisK_dim/P_dom"/>
</dbReference>
<dbReference type="EC" id="2.7.13.3" evidence="3"/>
<keyword evidence="9" id="KW-1133">Transmembrane helix</keyword>
<dbReference type="RefSeq" id="WP_125118320.1">
    <property type="nucleotide sequence ID" value="NZ_AP019309.1"/>
</dbReference>
<dbReference type="InterPro" id="IPR005467">
    <property type="entry name" value="His_kinase_dom"/>
</dbReference>
<dbReference type="PANTHER" id="PTHR45453:SF1">
    <property type="entry name" value="PHOSPHATE REGULON SENSOR PROTEIN PHOR"/>
    <property type="match status" value="1"/>
</dbReference>
<keyword evidence="7" id="KW-0902">Two-component regulatory system</keyword>
<dbReference type="FunFam" id="1.10.287.130:FF:000001">
    <property type="entry name" value="Two-component sensor histidine kinase"/>
    <property type="match status" value="1"/>
</dbReference>
<dbReference type="GO" id="GO:0000155">
    <property type="term" value="F:phosphorelay sensor kinase activity"/>
    <property type="evidence" value="ECO:0007669"/>
    <property type="project" value="InterPro"/>
</dbReference>
<dbReference type="Pfam" id="PF02518">
    <property type="entry name" value="HATPase_c"/>
    <property type="match status" value="1"/>
</dbReference>
<dbReference type="FunFam" id="3.30.565.10:FF:000006">
    <property type="entry name" value="Sensor histidine kinase WalK"/>
    <property type="match status" value="1"/>
</dbReference>
<dbReference type="CDD" id="cd00082">
    <property type="entry name" value="HisKA"/>
    <property type="match status" value="1"/>
</dbReference>
<dbReference type="InterPro" id="IPR036890">
    <property type="entry name" value="HATPase_C_sf"/>
</dbReference>
<gene>
    <name evidence="11" type="primary">phoR</name>
    <name evidence="11" type="ORF">SG0102_03030</name>
</gene>
<keyword evidence="5" id="KW-0808">Transferase</keyword>
<dbReference type="CDD" id="cd00075">
    <property type="entry name" value="HATPase"/>
    <property type="match status" value="1"/>
</dbReference>
<organism evidence="11 12">
    <name type="scientific">Intestinibaculum porci</name>
    <dbReference type="NCBI Taxonomy" id="2487118"/>
    <lineage>
        <taxon>Bacteria</taxon>
        <taxon>Bacillati</taxon>
        <taxon>Bacillota</taxon>
        <taxon>Erysipelotrichia</taxon>
        <taxon>Erysipelotrichales</taxon>
        <taxon>Erysipelotrichaceae</taxon>
        <taxon>Intestinibaculum</taxon>
    </lineage>
</organism>
<dbReference type="AlphaFoldDB" id="A0A3G9JQP0"/>
<accession>A0A3G9JQP0</accession>
<dbReference type="Pfam" id="PF00512">
    <property type="entry name" value="HisKA"/>
    <property type="match status" value="1"/>
</dbReference>
<evidence type="ECO:0000256" key="4">
    <source>
        <dbReference type="ARBA" id="ARBA00022553"/>
    </source>
</evidence>
<dbReference type="SUPFAM" id="SSF47384">
    <property type="entry name" value="Homodimeric domain of signal transducing histidine kinase"/>
    <property type="match status" value="1"/>
</dbReference>
<dbReference type="SMART" id="SM00387">
    <property type="entry name" value="HATPase_c"/>
    <property type="match status" value="1"/>
</dbReference>
<evidence type="ECO:0000256" key="5">
    <source>
        <dbReference type="ARBA" id="ARBA00022679"/>
    </source>
</evidence>
<comment type="subcellular location">
    <subcellularLocation>
        <location evidence="2">Membrane</location>
    </subcellularLocation>
</comment>
<evidence type="ECO:0000256" key="6">
    <source>
        <dbReference type="ARBA" id="ARBA00022777"/>
    </source>
</evidence>
<dbReference type="FunCoup" id="A0A3G9JQP0">
    <property type="interactions" value="317"/>
</dbReference>
<evidence type="ECO:0000256" key="2">
    <source>
        <dbReference type="ARBA" id="ARBA00004370"/>
    </source>
</evidence>
<reference evidence="11 12" key="1">
    <citation type="submission" date="2018-11" db="EMBL/GenBank/DDBJ databases">
        <title>Novel Erysipelotrichaceae bacterium isolated from small intestine of a swine.</title>
        <authorList>
            <person name="Kim J.S."/>
            <person name="Choe H."/>
            <person name="Lee Y.R."/>
            <person name="Kim K.M."/>
            <person name="Park D.S."/>
        </authorList>
    </citation>
    <scope>NUCLEOTIDE SEQUENCE [LARGE SCALE GENOMIC DNA]</scope>
    <source>
        <strain evidence="11 12">SG0102</strain>
    </source>
</reference>
<dbReference type="Gene3D" id="3.30.565.10">
    <property type="entry name" value="Histidine kinase-like ATPase, C-terminal domain"/>
    <property type="match status" value="1"/>
</dbReference>
<dbReference type="GO" id="GO:0004721">
    <property type="term" value="F:phosphoprotein phosphatase activity"/>
    <property type="evidence" value="ECO:0007669"/>
    <property type="project" value="TreeGrafter"/>
</dbReference>
<dbReference type="Proteomes" id="UP000268059">
    <property type="component" value="Chromosome"/>
</dbReference>
<evidence type="ECO:0000259" key="10">
    <source>
        <dbReference type="PROSITE" id="PS50109"/>
    </source>
</evidence>
<dbReference type="InterPro" id="IPR050351">
    <property type="entry name" value="BphY/WalK/GraS-like"/>
</dbReference>
<evidence type="ECO:0000256" key="1">
    <source>
        <dbReference type="ARBA" id="ARBA00000085"/>
    </source>
</evidence>
<feature type="domain" description="Histidine kinase" evidence="10">
    <location>
        <begin position="345"/>
        <end position="561"/>
    </location>
</feature>
<dbReference type="InterPro" id="IPR003594">
    <property type="entry name" value="HATPase_dom"/>
</dbReference>
<evidence type="ECO:0000313" key="12">
    <source>
        <dbReference type="Proteomes" id="UP000268059"/>
    </source>
</evidence>
<dbReference type="EMBL" id="AP019309">
    <property type="protein sequence ID" value="BBH25369.1"/>
    <property type="molecule type" value="Genomic_DNA"/>
</dbReference>
<dbReference type="InParanoid" id="A0A3G9JQP0"/>
<keyword evidence="12" id="KW-1185">Reference proteome</keyword>
<evidence type="ECO:0000313" key="11">
    <source>
        <dbReference type="EMBL" id="BBH25369.1"/>
    </source>
</evidence>
<proteinExistence type="predicted"/>
<name>A0A3G9JQP0_9FIRM</name>
<dbReference type="GO" id="GO:0005886">
    <property type="term" value="C:plasma membrane"/>
    <property type="evidence" value="ECO:0007669"/>
    <property type="project" value="TreeGrafter"/>
</dbReference>
<evidence type="ECO:0000256" key="8">
    <source>
        <dbReference type="ARBA" id="ARBA00023136"/>
    </source>
</evidence>
<keyword evidence="8 9" id="KW-0472">Membrane</keyword>
<dbReference type="SMART" id="SM00388">
    <property type="entry name" value="HisKA"/>
    <property type="match status" value="1"/>
</dbReference>
<evidence type="ECO:0000256" key="9">
    <source>
        <dbReference type="SAM" id="Phobius"/>
    </source>
</evidence>
<dbReference type="PRINTS" id="PR00344">
    <property type="entry name" value="BCTRLSENSOR"/>
</dbReference>
<feature type="transmembrane region" description="Helical" evidence="9">
    <location>
        <begin position="156"/>
        <end position="178"/>
    </location>
</feature>
<dbReference type="Gene3D" id="1.10.287.130">
    <property type="match status" value="1"/>
</dbReference>
<dbReference type="PROSITE" id="PS50109">
    <property type="entry name" value="HIS_KIN"/>
    <property type="match status" value="1"/>
</dbReference>
<comment type="catalytic activity">
    <reaction evidence="1">
        <text>ATP + protein L-histidine = ADP + protein N-phospho-L-histidine.</text>
        <dbReference type="EC" id="2.7.13.3"/>
    </reaction>
</comment>
<keyword evidence="4" id="KW-0597">Phosphoprotein</keyword>
<sequence>MTRAIIKSFVIVLLLSLAITSLTSFLLISQSELNHTQREMIYAVKLMDDNIDFHKDLSKQVDHLQRITLDGKQTRISIINHQGKVVADTYRRYISANHLNRQEVHQAIYSKSHTGFSVRTSDTTSERMLYVAYFHNNYVLRLSVHYGGVREYLPSLIPALAASFALAFAISILLARFLSGLITRPLREIDDSLRNMSDDYRFELHEYPYEEFNHIMNTIEDLSHRLRKSMRETKFEQKKIDDIIDRMKEGFILLDEHHDILSINKSAIKIIGDLKEKDHLEDYVDYPNLIEALSSTHDREKIELKIHHNYYKCYISKFPFGIALFFVDVTAVKKSEQMREDFFSSVSHEMKTPITSIRGYSELLLAGVITDEEQEKEMLRKILTQVTNMSNLINDILMLSRLDNDDLMVELVPMKMRTCVDDVLENYEGMMVKENITIEKEVEDMTYVGNHQQISTLLSNLISNAIKYNNPGGKIFVRIYKENENMVMEVEDNGIGIPEKDQKHVFERFYRVDKGRSRAKGGTGLGLAIVKHVTAYNHGHIHLESTFGKGTRITITLPLHQHRKAIQ</sequence>